<organism evidence="2">
    <name type="scientific">Rhizophora mucronata</name>
    <name type="common">Asiatic mangrove</name>
    <dbReference type="NCBI Taxonomy" id="61149"/>
    <lineage>
        <taxon>Eukaryota</taxon>
        <taxon>Viridiplantae</taxon>
        <taxon>Streptophyta</taxon>
        <taxon>Embryophyta</taxon>
        <taxon>Tracheophyta</taxon>
        <taxon>Spermatophyta</taxon>
        <taxon>Magnoliopsida</taxon>
        <taxon>eudicotyledons</taxon>
        <taxon>Gunneridae</taxon>
        <taxon>Pentapetalae</taxon>
        <taxon>rosids</taxon>
        <taxon>fabids</taxon>
        <taxon>Malpighiales</taxon>
        <taxon>Rhizophoraceae</taxon>
        <taxon>Rhizophora</taxon>
    </lineage>
</organism>
<evidence type="ECO:0000313" key="2">
    <source>
        <dbReference type="EMBL" id="MBX73052.1"/>
    </source>
</evidence>
<dbReference type="AlphaFoldDB" id="A0A2P2R1D6"/>
<evidence type="ECO:0000256" key="1">
    <source>
        <dbReference type="SAM" id="MobiDB-lite"/>
    </source>
</evidence>
<proteinExistence type="predicted"/>
<sequence length="23" mass="2624">MFPKTKYANSKSNRPLALQQMAV</sequence>
<name>A0A2P2R1D6_RHIMU</name>
<feature type="region of interest" description="Disordered" evidence="1">
    <location>
        <begin position="1"/>
        <end position="23"/>
    </location>
</feature>
<protein>
    <submittedName>
        <fullName evidence="2">Uncharacterized protein</fullName>
    </submittedName>
</protein>
<accession>A0A2P2R1D6</accession>
<dbReference type="EMBL" id="GGEC01092568">
    <property type="protein sequence ID" value="MBX73052.1"/>
    <property type="molecule type" value="Transcribed_RNA"/>
</dbReference>
<reference evidence="2" key="1">
    <citation type="submission" date="2018-02" db="EMBL/GenBank/DDBJ databases">
        <title>Rhizophora mucronata_Transcriptome.</title>
        <authorList>
            <person name="Meera S.P."/>
            <person name="Sreeshan A."/>
            <person name="Augustine A."/>
        </authorList>
    </citation>
    <scope>NUCLEOTIDE SEQUENCE</scope>
    <source>
        <tissue evidence="2">Leaf</tissue>
    </source>
</reference>